<sequence>MNTNVGIIGLGRYLPSEMRTNEDVAARTPGVNAEWVGRRTGVLTRHVAAPGEAASDLATPAAEAALSAAELDPAQVSLLVVATTTADEPSPATACRVQAALGAVNAVSFDVNGACAGWLFAVKIARDWLRDNPTGGYAVVIGVEVFSRFLDPDDRATAVIFGDGAAATVLGPVPDGTGFDEICLGTESDLADAVVVPGGGSRLPASLSTVERREHTIRMDGRAVTQFFRSKFPQLLHDLLADNDLKLDEIDAFACHQANPVLLKAVAAEHGIDQERLIVVADRIGNIGSGCTPYAIAEAVARGRLRPGSRVVLVAFGAGMTWGSALLTWAPGVRLLDATPAPAARAKESV</sequence>
<comment type="caution">
    <text evidence="5">The sequence shown here is derived from an EMBL/GenBank/DDBJ whole genome shotgun (WGS) entry which is preliminary data.</text>
</comment>
<evidence type="ECO:0000313" key="6">
    <source>
        <dbReference type="Proteomes" id="UP001501624"/>
    </source>
</evidence>
<keyword evidence="2" id="KW-0012">Acyltransferase</keyword>
<dbReference type="EMBL" id="BAABCM010000014">
    <property type="protein sequence ID" value="GAA3843737.1"/>
    <property type="molecule type" value="Genomic_DNA"/>
</dbReference>
<dbReference type="Gene3D" id="3.40.47.10">
    <property type="match status" value="1"/>
</dbReference>
<gene>
    <name evidence="5" type="ORF">GCM10022380_72520</name>
</gene>
<dbReference type="Pfam" id="PF08541">
    <property type="entry name" value="ACP_syn_III_C"/>
    <property type="match status" value="1"/>
</dbReference>
<evidence type="ECO:0000256" key="2">
    <source>
        <dbReference type="ARBA" id="ARBA00023315"/>
    </source>
</evidence>
<dbReference type="PANTHER" id="PTHR34069:SF2">
    <property type="entry name" value="BETA-KETOACYL-[ACYL-CARRIER-PROTEIN] SYNTHASE III"/>
    <property type="match status" value="1"/>
</dbReference>
<dbReference type="RefSeq" id="WP_020418905.1">
    <property type="nucleotide sequence ID" value="NZ_BAABCM010000014.1"/>
</dbReference>
<keyword evidence="1" id="KW-0808">Transferase</keyword>
<feature type="domain" description="Beta-ketoacyl-[acyl-carrier-protein] synthase III C-terminal" evidence="3">
    <location>
        <begin position="240"/>
        <end position="329"/>
    </location>
</feature>
<evidence type="ECO:0000256" key="1">
    <source>
        <dbReference type="ARBA" id="ARBA00022679"/>
    </source>
</evidence>
<organism evidence="5 6">
    <name type="scientific">Amycolatopsis tucumanensis</name>
    <dbReference type="NCBI Taxonomy" id="401106"/>
    <lineage>
        <taxon>Bacteria</taxon>
        <taxon>Bacillati</taxon>
        <taxon>Actinomycetota</taxon>
        <taxon>Actinomycetes</taxon>
        <taxon>Pseudonocardiales</taxon>
        <taxon>Pseudonocardiaceae</taxon>
        <taxon>Amycolatopsis</taxon>
    </lineage>
</organism>
<dbReference type="PANTHER" id="PTHR34069">
    <property type="entry name" value="3-OXOACYL-[ACYL-CARRIER-PROTEIN] SYNTHASE 3"/>
    <property type="match status" value="1"/>
</dbReference>
<dbReference type="Pfam" id="PF08545">
    <property type="entry name" value="ACP_syn_III"/>
    <property type="match status" value="1"/>
</dbReference>
<dbReference type="SUPFAM" id="SSF53901">
    <property type="entry name" value="Thiolase-like"/>
    <property type="match status" value="1"/>
</dbReference>
<accession>A0ABP7JF91</accession>
<dbReference type="CDD" id="cd00830">
    <property type="entry name" value="KAS_III"/>
    <property type="match status" value="1"/>
</dbReference>
<evidence type="ECO:0000259" key="4">
    <source>
        <dbReference type="Pfam" id="PF08545"/>
    </source>
</evidence>
<dbReference type="InterPro" id="IPR013747">
    <property type="entry name" value="ACP_syn_III_C"/>
</dbReference>
<name>A0ABP7JF91_9PSEU</name>
<dbReference type="Proteomes" id="UP001501624">
    <property type="component" value="Unassembled WGS sequence"/>
</dbReference>
<dbReference type="NCBIfam" id="NF006829">
    <property type="entry name" value="PRK09352.1"/>
    <property type="match status" value="1"/>
</dbReference>
<reference evidence="6" key="1">
    <citation type="journal article" date="2019" name="Int. J. Syst. Evol. Microbiol.">
        <title>The Global Catalogue of Microorganisms (GCM) 10K type strain sequencing project: providing services to taxonomists for standard genome sequencing and annotation.</title>
        <authorList>
            <consortium name="The Broad Institute Genomics Platform"/>
            <consortium name="The Broad Institute Genome Sequencing Center for Infectious Disease"/>
            <person name="Wu L."/>
            <person name="Ma J."/>
        </authorList>
    </citation>
    <scope>NUCLEOTIDE SEQUENCE [LARGE SCALE GENOMIC DNA]</scope>
    <source>
        <strain evidence="6">JCM 17017</strain>
    </source>
</reference>
<evidence type="ECO:0000259" key="3">
    <source>
        <dbReference type="Pfam" id="PF08541"/>
    </source>
</evidence>
<proteinExistence type="predicted"/>
<feature type="domain" description="Beta-ketoacyl-[acyl-carrier-protein] synthase III N-terminal" evidence="4">
    <location>
        <begin position="109"/>
        <end position="184"/>
    </location>
</feature>
<dbReference type="InterPro" id="IPR013751">
    <property type="entry name" value="ACP_syn_III_N"/>
</dbReference>
<keyword evidence="6" id="KW-1185">Reference proteome</keyword>
<dbReference type="InterPro" id="IPR016039">
    <property type="entry name" value="Thiolase-like"/>
</dbReference>
<protein>
    <submittedName>
        <fullName evidence="5">Ketoacyl-ACP synthase III</fullName>
    </submittedName>
</protein>
<evidence type="ECO:0000313" key="5">
    <source>
        <dbReference type="EMBL" id="GAA3843737.1"/>
    </source>
</evidence>